<feature type="region of interest" description="Disordered" evidence="3">
    <location>
        <begin position="248"/>
        <end position="268"/>
    </location>
</feature>
<reference evidence="5 6" key="1">
    <citation type="submission" date="2016-11" db="EMBL/GenBank/DDBJ databases">
        <authorList>
            <person name="Jaros S."/>
            <person name="Januszkiewicz K."/>
            <person name="Wedrychowicz H."/>
        </authorList>
    </citation>
    <scope>NUCLEOTIDE SEQUENCE [LARGE SCALE GENOMIC DNA]</scope>
    <source>
        <strain evidence="5 6">DSM 43832</strain>
    </source>
</reference>
<dbReference type="STRING" id="1848.SAMN05443637_12250"/>
<dbReference type="AlphaFoldDB" id="A0A1M6Z2Y3"/>
<dbReference type="PROSITE" id="PS50977">
    <property type="entry name" value="HTH_TETR_2"/>
    <property type="match status" value="1"/>
</dbReference>
<gene>
    <name evidence="5" type="ORF">SAMN05443637_12250</name>
</gene>
<evidence type="ECO:0000256" key="2">
    <source>
        <dbReference type="PROSITE-ProRule" id="PRU00335"/>
    </source>
</evidence>
<dbReference type="GO" id="GO:0003677">
    <property type="term" value="F:DNA binding"/>
    <property type="evidence" value="ECO:0007669"/>
    <property type="project" value="UniProtKB-UniRule"/>
</dbReference>
<evidence type="ECO:0000313" key="5">
    <source>
        <dbReference type="EMBL" id="SHL24742.1"/>
    </source>
</evidence>
<dbReference type="RefSeq" id="WP_073459679.1">
    <property type="nucleotide sequence ID" value="NZ_FRAP01000022.1"/>
</dbReference>
<evidence type="ECO:0000256" key="1">
    <source>
        <dbReference type="ARBA" id="ARBA00023125"/>
    </source>
</evidence>
<evidence type="ECO:0000259" key="4">
    <source>
        <dbReference type="PROSITE" id="PS50977"/>
    </source>
</evidence>
<proteinExistence type="predicted"/>
<accession>A0A1M6Z2Y3</accession>
<sequence length="268" mass="28871">MLRAATEMVGRTGLTVSLEHLSFEDVIREAGVARSAAYRRWPYKEMFFGDLLKELARAVELAEVAGRESDALVRRVIADRLDWLGTPAGRRRLLVDVLRLGGEHDFAVLADSPAWRSYLALHATVQSLPPGELRDDVASALAESERGFLERVATSWERWAGLLGHRIRPGLGVTPATVATLASASLRGLTLMAAITPDAVREPVTADPFGTGPAQWNLAALGAASVAAIVFEEDPTITWDESRAAAVRAALDDEPPRRRGQTGEAGGT</sequence>
<dbReference type="Proteomes" id="UP000184363">
    <property type="component" value="Unassembled WGS sequence"/>
</dbReference>
<dbReference type="OrthoDB" id="9796019at2"/>
<dbReference type="EMBL" id="FRAP01000022">
    <property type="protein sequence ID" value="SHL24742.1"/>
    <property type="molecule type" value="Genomic_DNA"/>
</dbReference>
<name>A0A1M6Z2Y3_PSETH</name>
<feature type="domain" description="HTH tetR-type" evidence="4">
    <location>
        <begin position="1"/>
        <end position="59"/>
    </location>
</feature>
<feature type="DNA-binding region" description="H-T-H motif" evidence="2">
    <location>
        <begin position="22"/>
        <end position="41"/>
    </location>
</feature>
<evidence type="ECO:0000313" key="6">
    <source>
        <dbReference type="Proteomes" id="UP000184363"/>
    </source>
</evidence>
<protein>
    <recommendedName>
        <fullName evidence="4">HTH tetR-type domain-containing protein</fullName>
    </recommendedName>
</protein>
<organism evidence="5 6">
    <name type="scientific">Pseudonocardia thermophila</name>
    <dbReference type="NCBI Taxonomy" id="1848"/>
    <lineage>
        <taxon>Bacteria</taxon>
        <taxon>Bacillati</taxon>
        <taxon>Actinomycetota</taxon>
        <taxon>Actinomycetes</taxon>
        <taxon>Pseudonocardiales</taxon>
        <taxon>Pseudonocardiaceae</taxon>
        <taxon>Pseudonocardia</taxon>
    </lineage>
</organism>
<keyword evidence="1 2" id="KW-0238">DNA-binding</keyword>
<dbReference type="Gene3D" id="1.10.357.10">
    <property type="entry name" value="Tetracycline Repressor, domain 2"/>
    <property type="match status" value="1"/>
</dbReference>
<dbReference type="InterPro" id="IPR001647">
    <property type="entry name" value="HTH_TetR"/>
</dbReference>
<evidence type="ECO:0000256" key="3">
    <source>
        <dbReference type="SAM" id="MobiDB-lite"/>
    </source>
</evidence>
<keyword evidence="6" id="KW-1185">Reference proteome</keyword>